<accession>Q9AB40</accession>
<dbReference type="HOGENOM" id="CLU_601103_0_0_5"/>
<dbReference type="BioCyc" id="CAULO:CC0394-MONOMER"/>
<keyword evidence="1" id="KW-1133">Transmembrane helix</keyword>
<dbReference type="KEGG" id="ccr:CC_0394"/>
<dbReference type="EMBL" id="AE005673">
    <property type="protein sequence ID" value="AAK22381.1"/>
    <property type="molecule type" value="Genomic_DNA"/>
</dbReference>
<keyword evidence="3" id="KW-1185">Reference proteome</keyword>
<dbReference type="PATRIC" id="fig|190650.5.peg.396"/>
<dbReference type="PIR" id="A87298">
    <property type="entry name" value="A87298"/>
</dbReference>
<protein>
    <submittedName>
        <fullName evidence="2">Uncharacterized protein</fullName>
    </submittedName>
</protein>
<dbReference type="AlphaFoldDB" id="Q9AB40"/>
<keyword evidence="1" id="KW-0472">Membrane</keyword>
<dbReference type="Proteomes" id="UP000001816">
    <property type="component" value="Chromosome"/>
</dbReference>
<reference evidence="2 3" key="1">
    <citation type="journal article" date="2001" name="Proc. Natl. Acad. Sci. U.S.A.">
        <title>Complete genome sequence of Caulobacter crescentus.</title>
        <authorList>
            <person name="Nierman W.C."/>
            <person name="Feldblyum T.V."/>
            <person name="Laub M.T."/>
            <person name="Paulsen I.T."/>
            <person name="Nelson K.E."/>
            <person name="Eisen J.A."/>
            <person name="Heidelberg J.F."/>
            <person name="Alley M.R."/>
            <person name="Ohta N."/>
            <person name="Maddock J.R."/>
            <person name="Potocka I."/>
            <person name="Nelson W.C."/>
            <person name="Newton A."/>
            <person name="Stephens C."/>
            <person name="Phadke N.D."/>
            <person name="Ely B."/>
            <person name="DeBoy R.T."/>
            <person name="Dodson R.J."/>
            <person name="Durkin A.S."/>
            <person name="Gwinn M.L."/>
            <person name="Haft D.H."/>
            <person name="Kolonay J.F."/>
            <person name="Smit J."/>
            <person name="Craven M.B."/>
            <person name="Khouri H."/>
            <person name="Shetty J."/>
            <person name="Berry K."/>
            <person name="Utterback T."/>
            <person name="Tran K."/>
            <person name="Wolf A."/>
            <person name="Vamathevan J."/>
            <person name="Ermolaeva M."/>
            <person name="White O."/>
            <person name="Salzberg S.L."/>
            <person name="Venter J.C."/>
            <person name="Shapiro L."/>
            <person name="Fraser C.M."/>
        </authorList>
    </citation>
    <scope>NUCLEOTIDE SEQUENCE [LARGE SCALE GENOMIC DNA]</scope>
    <source>
        <strain evidence="3">ATCC 19089 / CB15</strain>
    </source>
</reference>
<dbReference type="EnsemblBacteria" id="AAK22381">
    <property type="protein sequence ID" value="AAK22381"/>
    <property type="gene ID" value="CC_0394"/>
</dbReference>
<evidence type="ECO:0000313" key="3">
    <source>
        <dbReference type="Proteomes" id="UP000001816"/>
    </source>
</evidence>
<name>Q9AB40_CAUVC</name>
<gene>
    <name evidence="2" type="ordered locus">CC_0394</name>
</gene>
<proteinExistence type="predicted"/>
<sequence length="470" mass="48856">MTPDASTRLCPREESTQEMYPMRPFAIGLTAALAVAVLVPSAVISAQKEQKGKPAIDAKAREAGMKEAPAIMQASGASCTVSDARYIGEDKKAGAKYFEVACNEGMGFALVAKKDTAPQVYSCLESSQPGPDGKVGGLACILPGNANPGAGLDAYVKKGGASCEIENTRAIGTGAKNSYFEVACKGGAGYVVQTTAPMNIGGEVAVNSCLLYEEGGNVSCKLTNRQTQLQIVDTLNTAAAAAGTKCAIKDKRYVLSTKADNYFEVACDDGKGYIYQQTSATGAFNRAIPCAQAGFVGGGCTMTDAVAAQTEQAGFYSKLAGKAGFTCDVEKYGLLPTNDPKKEIVELKCKGSDVGGIAVFTATDGKVFDCLTAEMNGFRCSFTKKDTQYARLTKDLIGFNKASCQVSDARIIGSTDTEGFIEVACSDGLPGWVLGYPIGVAKPAAKEFLSCTQAKGIGGGCKLPTNKPKA</sequence>
<organism evidence="2 3">
    <name type="scientific">Caulobacter vibrioides (strain ATCC 19089 / CIP 103742 / CB 15)</name>
    <name type="common">Caulobacter crescentus</name>
    <dbReference type="NCBI Taxonomy" id="190650"/>
    <lineage>
        <taxon>Bacteria</taxon>
        <taxon>Pseudomonadati</taxon>
        <taxon>Pseudomonadota</taxon>
        <taxon>Alphaproteobacteria</taxon>
        <taxon>Caulobacterales</taxon>
        <taxon>Caulobacteraceae</taxon>
        <taxon>Caulobacter</taxon>
    </lineage>
</organism>
<dbReference type="eggNOG" id="ENOG5032R73">
    <property type="taxonomic scope" value="Bacteria"/>
</dbReference>
<keyword evidence="1" id="KW-0812">Transmembrane</keyword>
<feature type="transmembrane region" description="Helical" evidence="1">
    <location>
        <begin position="25"/>
        <end position="44"/>
    </location>
</feature>
<evidence type="ECO:0000256" key="1">
    <source>
        <dbReference type="SAM" id="Phobius"/>
    </source>
</evidence>
<evidence type="ECO:0000313" key="2">
    <source>
        <dbReference type="EMBL" id="AAK22381.1"/>
    </source>
</evidence>